<feature type="region of interest" description="Disordered" evidence="1">
    <location>
        <begin position="305"/>
        <end position="350"/>
    </location>
</feature>
<feature type="compositionally biased region" description="Basic and acidic residues" evidence="1">
    <location>
        <begin position="329"/>
        <end position="339"/>
    </location>
</feature>
<organism evidence="2 3">
    <name type="scientific">Tanacetum coccineum</name>
    <dbReference type="NCBI Taxonomy" id="301880"/>
    <lineage>
        <taxon>Eukaryota</taxon>
        <taxon>Viridiplantae</taxon>
        <taxon>Streptophyta</taxon>
        <taxon>Embryophyta</taxon>
        <taxon>Tracheophyta</taxon>
        <taxon>Spermatophyta</taxon>
        <taxon>Magnoliopsida</taxon>
        <taxon>eudicotyledons</taxon>
        <taxon>Gunneridae</taxon>
        <taxon>Pentapetalae</taxon>
        <taxon>asterids</taxon>
        <taxon>campanulids</taxon>
        <taxon>Asterales</taxon>
        <taxon>Asteraceae</taxon>
        <taxon>Asteroideae</taxon>
        <taxon>Anthemideae</taxon>
        <taxon>Anthemidinae</taxon>
        <taxon>Tanacetum</taxon>
    </lineage>
</organism>
<keyword evidence="3" id="KW-1185">Reference proteome</keyword>
<protein>
    <submittedName>
        <fullName evidence="2">Uncharacterized protein</fullName>
    </submittedName>
</protein>
<evidence type="ECO:0000313" key="3">
    <source>
        <dbReference type="Proteomes" id="UP001151760"/>
    </source>
</evidence>
<name>A0ABQ5F350_9ASTR</name>
<reference evidence="2" key="1">
    <citation type="journal article" date="2022" name="Int. J. Mol. Sci.">
        <title>Draft Genome of Tanacetum Coccineum: Genomic Comparison of Closely Related Tanacetum-Family Plants.</title>
        <authorList>
            <person name="Yamashiro T."/>
            <person name="Shiraishi A."/>
            <person name="Nakayama K."/>
            <person name="Satake H."/>
        </authorList>
    </citation>
    <scope>NUCLEOTIDE SEQUENCE</scope>
</reference>
<dbReference type="EMBL" id="BQNB010016933">
    <property type="protein sequence ID" value="GJT57459.1"/>
    <property type="molecule type" value="Genomic_DNA"/>
</dbReference>
<gene>
    <name evidence="2" type="ORF">Tco_0992513</name>
</gene>
<accession>A0ABQ5F350</accession>
<evidence type="ECO:0000313" key="2">
    <source>
        <dbReference type="EMBL" id="GJT57459.1"/>
    </source>
</evidence>
<dbReference type="Proteomes" id="UP001151760">
    <property type="component" value="Unassembled WGS sequence"/>
</dbReference>
<sequence>MRVERRGTEAIGDQDAGGVVSGCGDVLLRVVVGAGMRGEGRNKDKSTSGSGRNNLRMIESWVCRGAGPRQLGAAAVEWDGIGVGCDGIMAFLGVKDRHGLNVSLMKRISSFVLYGACERCLSRRRCVSRRSVARGGVGRRAVWEFEYVSGVVAGWRSSAELVCGGECGRSRGDSAVVVDVHRTEGLGELDLAGEYDRVGGRLRAQLMARATEGVRGVRRRAMSGGAGGEKGGGGIRARVGGLGVWKGGGIAGGRGGNRRRGGVEVGGGGGSYEADQCAGTDLEGRGELATVGDVVRERERQVCGGAGVGRGGREITGEDVSEGKGGGRWQHDVDRRVEDGGASNQRIGKG</sequence>
<evidence type="ECO:0000256" key="1">
    <source>
        <dbReference type="SAM" id="MobiDB-lite"/>
    </source>
</evidence>
<reference evidence="2" key="2">
    <citation type="submission" date="2022-01" db="EMBL/GenBank/DDBJ databases">
        <authorList>
            <person name="Yamashiro T."/>
            <person name="Shiraishi A."/>
            <person name="Satake H."/>
            <person name="Nakayama K."/>
        </authorList>
    </citation>
    <scope>NUCLEOTIDE SEQUENCE</scope>
</reference>
<comment type="caution">
    <text evidence="2">The sequence shown here is derived from an EMBL/GenBank/DDBJ whole genome shotgun (WGS) entry which is preliminary data.</text>
</comment>
<proteinExistence type="predicted"/>